<dbReference type="Gene3D" id="3.40.50.1000">
    <property type="entry name" value="HAD superfamily/HAD-like"/>
    <property type="match status" value="2"/>
</dbReference>
<dbReference type="PANTHER" id="PTHR10000">
    <property type="entry name" value="PHOSPHOSERINE PHOSPHATASE"/>
    <property type="match status" value="1"/>
</dbReference>
<evidence type="ECO:0008006" key="4">
    <source>
        <dbReference type="Google" id="ProtNLM"/>
    </source>
</evidence>
<evidence type="ECO:0000313" key="2">
    <source>
        <dbReference type="EMBL" id="GGY14969.1"/>
    </source>
</evidence>
<accession>A0ABQ2ZJI3</accession>
<comment type="caution">
    <text evidence="2">The sequence shown here is derived from an EMBL/GenBank/DDBJ whole genome shotgun (WGS) entry which is preliminary data.</text>
</comment>
<dbReference type="Pfam" id="PF08282">
    <property type="entry name" value="Hydrolase_3"/>
    <property type="match status" value="2"/>
</dbReference>
<dbReference type="EMBL" id="BMUU01000001">
    <property type="protein sequence ID" value="GGY14969.1"/>
    <property type="molecule type" value="Genomic_DNA"/>
</dbReference>
<protein>
    <recommendedName>
        <fullName evidence="4">HAD family phosphatase</fullName>
    </recommendedName>
</protein>
<reference evidence="3" key="1">
    <citation type="journal article" date="2019" name="Int. J. Syst. Evol. Microbiol.">
        <title>The Global Catalogue of Microorganisms (GCM) 10K type strain sequencing project: providing services to taxonomists for standard genome sequencing and annotation.</title>
        <authorList>
            <consortium name="The Broad Institute Genomics Platform"/>
            <consortium name="The Broad Institute Genome Sequencing Center for Infectious Disease"/>
            <person name="Wu L."/>
            <person name="Ma J."/>
        </authorList>
    </citation>
    <scope>NUCLEOTIDE SEQUENCE [LARGE SCALE GENOMIC DNA]</scope>
    <source>
        <strain evidence="3">JCM 4594</strain>
    </source>
</reference>
<dbReference type="RefSeq" id="WP_190025903.1">
    <property type="nucleotide sequence ID" value="NZ_BMUU01000001.1"/>
</dbReference>
<dbReference type="PANTHER" id="PTHR10000:SF8">
    <property type="entry name" value="HAD SUPERFAMILY HYDROLASE-LIKE, TYPE 3"/>
    <property type="match status" value="1"/>
</dbReference>
<dbReference type="SUPFAM" id="SSF56784">
    <property type="entry name" value="HAD-like"/>
    <property type="match status" value="1"/>
</dbReference>
<dbReference type="InterPro" id="IPR023214">
    <property type="entry name" value="HAD_sf"/>
</dbReference>
<name>A0ABQ2ZJI3_9ACTN</name>
<organism evidence="2 3">
    <name type="scientific">Streptomyces xanthochromogenes</name>
    <dbReference type="NCBI Taxonomy" id="67384"/>
    <lineage>
        <taxon>Bacteria</taxon>
        <taxon>Bacillati</taxon>
        <taxon>Actinomycetota</taxon>
        <taxon>Actinomycetes</taxon>
        <taxon>Kitasatosporales</taxon>
        <taxon>Streptomycetaceae</taxon>
        <taxon>Streptomyces</taxon>
    </lineage>
</organism>
<evidence type="ECO:0000256" key="1">
    <source>
        <dbReference type="SAM" id="MobiDB-lite"/>
    </source>
</evidence>
<feature type="region of interest" description="Disordered" evidence="1">
    <location>
        <begin position="1"/>
        <end position="23"/>
    </location>
</feature>
<dbReference type="InterPro" id="IPR036412">
    <property type="entry name" value="HAD-like_sf"/>
</dbReference>
<dbReference type="Proteomes" id="UP000600946">
    <property type="component" value="Unassembled WGS sequence"/>
</dbReference>
<evidence type="ECO:0000313" key="3">
    <source>
        <dbReference type="Proteomes" id="UP000600946"/>
    </source>
</evidence>
<dbReference type="GeneID" id="96288351"/>
<proteinExistence type="predicted"/>
<keyword evidence="3" id="KW-1185">Reference proteome</keyword>
<gene>
    <name evidence="2" type="ORF">GCM10010326_03150</name>
</gene>
<sequence>MGGPRRRHAISPDSPHPTSGDLADRHLVTSRRNDGPRYAAFDLDGTLLDAAGTAARDVVAGISRLRERGLLPVLITGRSLPSFRRLTDIGPLLALCHPEVLLEEGDLVLDRTEERHRPTTRIPPPVVERVRRDCADVVASCDGRLLASTRRAAVAYAVAYGLPRDAVDIGTPTGPTTRLVVFGDAPPELPGTARHLLRAFGATLLTATGRGKAVGLAALLAARFGEGDLSRVVAFGDGDNDAGLLAAARLGIAVQGSSPAARAAARLRLDEPLGAYLAATDLPERGWAGVP</sequence>